<accession>A0A3P2RI95</accession>
<protein>
    <submittedName>
        <fullName evidence="2">Uncharacterized protein</fullName>
    </submittedName>
</protein>
<feature type="signal peptide" evidence="1">
    <location>
        <begin position="1"/>
        <end position="29"/>
    </location>
</feature>
<evidence type="ECO:0000313" key="3">
    <source>
        <dbReference type="Proteomes" id="UP000275836"/>
    </source>
</evidence>
<dbReference type="AlphaFoldDB" id="A0A3P2RI95"/>
<dbReference type="OrthoDB" id="2150372at2"/>
<dbReference type="Proteomes" id="UP000275836">
    <property type="component" value="Unassembled WGS sequence"/>
</dbReference>
<evidence type="ECO:0000313" key="2">
    <source>
        <dbReference type="EMBL" id="RRG17432.1"/>
    </source>
</evidence>
<organism evidence="2 3">
    <name type="scientific">Weissella viridescens</name>
    <name type="common">Lactobacillus viridescens</name>
    <dbReference type="NCBI Taxonomy" id="1629"/>
    <lineage>
        <taxon>Bacteria</taxon>
        <taxon>Bacillati</taxon>
        <taxon>Bacillota</taxon>
        <taxon>Bacilli</taxon>
        <taxon>Lactobacillales</taxon>
        <taxon>Lactobacillaceae</taxon>
        <taxon>Weissella</taxon>
    </lineage>
</organism>
<feature type="chain" id="PRO_5017939240" evidence="1">
    <location>
        <begin position="30"/>
        <end position="201"/>
    </location>
</feature>
<sequence>MMLRNQLSKMLLLILIVLCGSTWYFSSHAASEYVKTEHQEEQLKKDIKTKSVTLQQAQTKEQLSYRDNRQTYEAQPVIDKFFELFRTYDSSNSYNHRKTVIEKSGIAGINVTNSDLFKTDRQETGEAYIDNHGMSSTFVSSKLYVSKIQNGVMFGKVLVNYRIMTKNSDEQVSTALYDVRYDTQSHRITDLTYDNGIKEIK</sequence>
<evidence type="ECO:0000256" key="1">
    <source>
        <dbReference type="SAM" id="SignalP"/>
    </source>
</evidence>
<dbReference type="EMBL" id="RHGY01000010">
    <property type="protein sequence ID" value="RRG17432.1"/>
    <property type="molecule type" value="Genomic_DNA"/>
</dbReference>
<dbReference type="RefSeq" id="WP_124943779.1">
    <property type="nucleotide sequence ID" value="NZ_RHGY01000010.1"/>
</dbReference>
<comment type="caution">
    <text evidence="2">The sequence shown here is derived from an EMBL/GenBank/DDBJ whole genome shotgun (WGS) entry which is preliminary data.</text>
</comment>
<name>A0A3P2RI95_WEIVI</name>
<gene>
    <name evidence="2" type="ORF">D3P96_07720</name>
</gene>
<keyword evidence="1" id="KW-0732">Signal</keyword>
<reference evidence="2 3" key="1">
    <citation type="submission" date="2018-10" db="EMBL/GenBank/DDBJ databases">
        <title>Draft genome sequence of Weissella viridescens UCO-SMC3.</title>
        <authorList>
            <person name="Garcia-Cancino A."/>
            <person name="Espinoza-Monje M."/>
            <person name="Albarracin L."/>
            <person name="Garcia-Castillo V."/>
            <person name="Campos-Martin J."/>
            <person name="Nakano Y."/>
            <person name="Guitierrez-Zamorano C."/>
            <person name="Ikeda-Ohtsubo W."/>
            <person name="Morita H."/>
            <person name="Kitazawa H."/>
            <person name="Villena J."/>
        </authorList>
    </citation>
    <scope>NUCLEOTIDE SEQUENCE [LARGE SCALE GENOMIC DNA]</scope>
    <source>
        <strain evidence="2 3">UCO-SMC3</strain>
    </source>
</reference>
<proteinExistence type="predicted"/>